<feature type="compositionally biased region" description="Basic and acidic residues" evidence="1">
    <location>
        <begin position="83"/>
        <end position="97"/>
    </location>
</feature>
<evidence type="ECO:0000313" key="3">
    <source>
        <dbReference type="EMBL" id="MFD1526649.1"/>
    </source>
</evidence>
<evidence type="ECO:0000256" key="1">
    <source>
        <dbReference type="SAM" id="MobiDB-lite"/>
    </source>
</evidence>
<feature type="compositionally biased region" description="Basic and acidic residues" evidence="1">
    <location>
        <begin position="14"/>
        <end position="25"/>
    </location>
</feature>
<feature type="region of interest" description="Disordered" evidence="1">
    <location>
        <begin position="83"/>
        <end position="105"/>
    </location>
</feature>
<protein>
    <submittedName>
        <fullName evidence="3">Helix-turn-helix domain-containing protein</fullName>
    </submittedName>
</protein>
<accession>A0ABD6B6X9</accession>
<feature type="compositionally biased region" description="Acidic residues" evidence="1">
    <location>
        <begin position="167"/>
        <end position="178"/>
    </location>
</feature>
<dbReference type="Proteomes" id="UP001597111">
    <property type="component" value="Unassembled WGS sequence"/>
</dbReference>
<dbReference type="Gene3D" id="1.10.10.10">
    <property type="entry name" value="Winged helix-like DNA-binding domain superfamily/Winged helix DNA-binding domain"/>
    <property type="match status" value="1"/>
</dbReference>
<keyword evidence="4" id="KW-1185">Reference proteome</keyword>
<feature type="region of interest" description="Disordered" evidence="1">
    <location>
        <begin position="136"/>
        <end position="178"/>
    </location>
</feature>
<sequence>MPQDSETDDGEISSARERIEEGADKAIGEFDQGVVDLLAWLLDTETRARIYVYLRQHPGSTSEEVAEGTGLYPSTVREALAELHEEETVSRGKRESEGAGNNPYEYEAISPSELVSGAVGQVQSQLNAVFNLDERLDRGETGDDDGPVTISVSDADDGTTGGVSDADASDSADAAESE</sequence>
<organism evidence="3 4">
    <name type="scientific">Halolamina salina</name>
    <dbReference type="NCBI Taxonomy" id="1220023"/>
    <lineage>
        <taxon>Archaea</taxon>
        <taxon>Methanobacteriati</taxon>
        <taxon>Methanobacteriota</taxon>
        <taxon>Stenosarchaea group</taxon>
        <taxon>Halobacteria</taxon>
        <taxon>Halobacteriales</taxon>
        <taxon>Haloferacaceae</taxon>
    </lineage>
</organism>
<dbReference type="InterPro" id="IPR002831">
    <property type="entry name" value="Tscrpt_reg_TrmB_N"/>
</dbReference>
<feature type="domain" description="Transcription regulator TrmB N-terminal" evidence="2">
    <location>
        <begin position="45"/>
        <end position="111"/>
    </location>
</feature>
<dbReference type="RefSeq" id="WP_379730693.1">
    <property type="nucleotide sequence ID" value="NZ_JBHSWZ010000016.1"/>
</dbReference>
<feature type="region of interest" description="Disordered" evidence="1">
    <location>
        <begin position="1"/>
        <end position="25"/>
    </location>
</feature>
<dbReference type="AlphaFoldDB" id="A0ABD6B6X9"/>
<gene>
    <name evidence="3" type="ORF">ACFR9S_10125</name>
</gene>
<evidence type="ECO:0000259" key="2">
    <source>
        <dbReference type="Pfam" id="PF01978"/>
    </source>
</evidence>
<dbReference type="Pfam" id="PF01978">
    <property type="entry name" value="TrmB"/>
    <property type="match status" value="1"/>
</dbReference>
<comment type="caution">
    <text evidence="3">The sequence shown here is derived from an EMBL/GenBank/DDBJ whole genome shotgun (WGS) entry which is preliminary data.</text>
</comment>
<dbReference type="InterPro" id="IPR036388">
    <property type="entry name" value="WH-like_DNA-bd_sf"/>
</dbReference>
<feature type="compositionally biased region" description="Acidic residues" evidence="1">
    <location>
        <begin position="1"/>
        <end position="11"/>
    </location>
</feature>
<reference evidence="3 4" key="1">
    <citation type="journal article" date="2019" name="Int. J. Syst. Evol. Microbiol.">
        <title>The Global Catalogue of Microorganisms (GCM) 10K type strain sequencing project: providing services to taxonomists for standard genome sequencing and annotation.</title>
        <authorList>
            <consortium name="The Broad Institute Genomics Platform"/>
            <consortium name="The Broad Institute Genome Sequencing Center for Infectious Disease"/>
            <person name="Wu L."/>
            <person name="Ma J."/>
        </authorList>
    </citation>
    <scope>NUCLEOTIDE SEQUENCE [LARGE SCALE GENOMIC DNA]</scope>
    <source>
        <strain evidence="3 4">CGMCC 1.12285</strain>
    </source>
</reference>
<name>A0ABD6B6X9_9EURY</name>
<dbReference type="InterPro" id="IPR036390">
    <property type="entry name" value="WH_DNA-bd_sf"/>
</dbReference>
<evidence type="ECO:0000313" key="4">
    <source>
        <dbReference type="Proteomes" id="UP001597111"/>
    </source>
</evidence>
<dbReference type="EMBL" id="JBHUDH010000114">
    <property type="protein sequence ID" value="MFD1526649.1"/>
    <property type="molecule type" value="Genomic_DNA"/>
</dbReference>
<proteinExistence type="predicted"/>
<dbReference type="SUPFAM" id="SSF46785">
    <property type="entry name" value="Winged helix' DNA-binding domain"/>
    <property type="match status" value="1"/>
</dbReference>